<comment type="caution">
    <text evidence="2">The sequence shown here is derived from an EMBL/GenBank/DDBJ whole genome shotgun (WGS) entry which is preliminary data.</text>
</comment>
<accession>A0A392R2S6</accession>
<feature type="region of interest" description="Disordered" evidence="1">
    <location>
        <begin position="1"/>
        <end position="94"/>
    </location>
</feature>
<feature type="compositionally biased region" description="Basic residues" evidence="1">
    <location>
        <begin position="127"/>
        <end position="145"/>
    </location>
</feature>
<proteinExistence type="predicted"/>
<name>A0A392R2S6_9FABA</name>
<dbReference type="EMBL" id="LXQA010180465">
    <property type="protein sequence ID" value="MCI30557.1"/>
    <property type="molecule type" value="Genomic_DNA"/>
</dbReference>
<dbReference type="AlphaFoldDB" id="A0A392R2S6"/>
<dbReference type="Proteomes" id="UP000265520">
    <property type="component" value="Unassembled WGS sequence"/>
</dbReference>
<feature type="non-terminal residue" evidence="2">
    <location>
        <position position="145"/>
    </location>
</feature>
<evidence type="ECO:0000313" key="3">
    <source>
        <dbReference type="Proteomes" id="UP000265520"/>
    </source>
</evidence>
<reference evidence="2 3" key="1">
    <citation type="journal article" date="2018" name="Front. Plant Sci.">
        <title>Red Clover (Trifolium pratense) and Zigzag Clover (T. medium) - A Picture of Genomic Similarities and Differences.</title>
        <authorList>
            <person name="Dluhosova J."/>
            <person name="Istvanek J."/>
            <person name="Nedelnik J."/>
            <person name="Repkova J."/>
        </authorList>
    </citation>
    <scope>NUCLEOTIDE SEQUENCE [LARGE SCALE GENOMIC DNA]</scope>
    <source>
        <strain evidence="3">cv. 10/8</strain>
        <tissue evidence="2">Leaf</tissue>
    </source>
</reference>
<sequence>MASASHNHSDGDHDTIPPSPPSEHDTVISPAINNQEQLPVDNAGDPRDGRETFLSSDEDGEGIQILTERQLEKRPKMTPEKTMGRTQPPAPLTREDITDLLAALRSTNETLQQQGLRIAALKDNIRSKRSGSRSPRRTRPKSKTP</sequence>
<protein>
    <submittedName>
        <fullName evidence="2">Uncharacterized protein</fullName>
    </submittedName>
</protein>
<feature type="compositionally biased region" description="Basic and acidic residues" evidence="1">
    <location>
        <begin position="69"/>
        <end position="83"/>
    </location>
</feature>
<feature type="region of interest" description="Disordered" evidence="1">
    <location>
        <begin position="117"/>
        <end position="145"/>
    </location>
</feature>
<keyword evidence="3" id="KW-1185">Reference proteome</keyword>
<evidence type="ECO:0000313" key="2">
    <source>
        <dbReference type="EMBL" id="MCI30557.1"/>
    </source>
</evidence>
<evidence type="ECO:0000256" key="1">
    <source>
        <dbReference type="SAM" id="MobiDB-lite"/>
    </source>
</evidence>
<organism evidence="2 3">
    <name type="scientific">Trifolium medium</name>
    <dbReference type="NCBI Taxonomy" id="97028"/>
    <lineage>
        <taxon>Eukaryota</taxon>
        <taxon>Viridiplantae</taxon>
        <taxon>Streptophyta</taxon>
        <taxon>Embryophyta</taxon>
        <taxon>Tracheophyta</taxon>
        <taxon>Spermatophyta</taxon>
        <taxon>Magnoliopsida</taxon>
        <taxon>eudicotyledons</taxon>
        <taxon>Gunneridae</taxon>
        <taxon>Pentapetalae</taxon>
        <taxon>rosids</taxon>
        <taxon>fabids</taxon>
        <taxon>Fabales</taxon>
        <taxon>Fabaceae</taxon>
        <taxon>Papilionoideae</taxon>
        <taxon>50 kb inversion clade</taxon>
        <taxon>NPAAA clade</taxon>
        <taxon>Hologalegina</taxon>
        <taxon>IRL clade</taxon>
        <taxon>Trifolieae</taxon>
        <taxon>Trifolium</taxon>
    </lineage>
</organism>